<keyword evidence="2" id="KW-1185">Reference proteome</keyword>
<dbReference type="EMBL" id="JACHMJ010000001">
    <property type="protein sequence ID" value="MBB5842846.1"/>
    <property type="molecule type" value="Genomic_DNA"/>
</dbReference>
<name>A0A841AMA8_9MICO</name>
<comment type="caution">
    <text evidence="1">The sequence shown here is derived from an EMBL/GenBank/DDBJ whole genome shotgun (WGS) entry which is preliminary data.</text>
</comment>
<proteinExistence type="predicted"/>
<evidence type="ECO:0000313" key="1">
    <source>
        <dbReference type="EMBL" id="MBB5842846.1"/>
    </source>
</evidence>
<protein>
    <submittedName>
        <fullName evidence="1">Uncharacterized protein</fullName>
    </submittedName>
</protein>
<gene>
    <name evidence="1" type="ORF">HD599_001169</name>
</gene>
<reference evidence="1 2" key="1">
    <citation type="submission" date="2020-08" db="EMBL/GenBank/DDBJ databases">
        <title>Sequencing the genomes of 1000 actinobacteria strains.</title>
        <authorList>
            <person name="Klenk H.-P."/>
        </authorList>
    </citation>
    <scope>NUCLEOTIDE SEQUENCE [LARGE SCALE GENOMIC DNA]</scope>
    <source>
        <strain evidence="1 2">DSM 105784</strain>
    </source>
</reference>
<dbReference type="AlphaFoldDB" id="A0A841AMA8"/>
<evidence type="ECO:0000313" key="2">
    <source>
        <dbReference type="Proteomes" id="UP000536685"/>
    </source>
</evidence>
<dbReference type="Proteomes" id="UP000536685">
    <property type="component" value="Unassembled WGS sequence"/>
</dbReference>
<sequence length="63" mass="6760">MLPLWQDRLAITRSIILAGPWMRYSGPFYTAVESYAIGSGASTGGKSTIECVTTSLGTAARYN</sequence>
<accession>A0A841AMA8</accession>
<organism evidence="1 2">
    <name type="scientific">Conyzicola lurida</name>
    <dbReference type="NCBI Taxonomy" id="1172621"/>
    <lineage>
        <taxon>Bacteria</taxon>
        <taxon>Bacillati</taxon>
        <taxon>Actinomycetota</taxon>
        <taxon>Actinomycetes</taxon>
        <taxon>Micrococcales</taxon>
        <taxon>Microbacteriaceae</taxon>
        <taxon>Conyzicola</taxon>
    </lineage>
</organism>